<dbReference type="InterPro" id="IPR005490">
    <property type="entry name" value="LD_TPept_cat_dom"/>
</dbReference>
<proteinExistence type="inferred from homology"/>
<feature type="active site" description="Proton donor/acceptor" evidence="9">
    <location>
        <position position="129"/>
    </location>
</feature>
<keyword evidence="7 9" id="KW-0573">Peptidoglycan synthesis</keyword>
<dbReference type="InterPro" id="IPR002477">
    <property type="entry name" value="Peptidoglycan-bd-like"/>
</dbReference>
<dbReference type="InterPro" id="IPR050979">
    <property type="entry name" value="LD-transpeptidase"/>
</dbReference>
<name>A0ABS2NS04_9FIRM</name>
<feature type="domain" description="L,D-TPase catalytic" evidence="10">
    <location>
        <begin position="61"/>
        <end position="169"/>
    </location>
</feature>
<evidence type="ECO:0000256" key="1">
    <source>
        <dbReference type="ARBA" id="ARBA00004752"/>
    </source>
</evidence>
<dbReference type="CDD" id="cd16913">
    <property type="entry name" value="YkuD_like"/>
    <property type="match status" value="1"/>
</dbReference>
<dbReference type="RefSeq" id="WP_243427944.1">
    <property type="nucleotide sequence ID" value="NZ_JAFBEE010000015.1"/>
</dbReference>
<dbReference type="EMBL" id="JAFBEE010000015">
    <property type="protein sequence ID" value="MBM7615621.1"/>
    <property type="molecule type" value="Genomic_DNA"/>
</dbReference>
<evidence type="ECO:0000313" key="11">
    <source>
        <dbReference type="EMBL" id="MBM7615621.1"/>
    </source>
</evidence>
<dbReference type="Pfam" id="PF03734">
    <property type="entry name" value="YkuD"/>
    <property type="match status" value="1"/>
</dbReference>
<comment type="similarity">
    <text evidence="2">Belongs to the YkuD family.</text>
</comment>
<evidence type="ECO:0000256" key="3">
    <source>
        <dbReference type="ARBA" id="ARBA00022676"/>
    </source>
</evidence>
<comment type="pathway">
    <text evidence="1 9">Cell wall biogenesis; peptidoglycan biosynthesis.</text>
</comment>
<dbReference type="Gene3D" id="1.10.101.10">
    <property type="entry name" value="PGBD-like superfamily/PGBD"/>
    <property type="match status" value="1"/>
</dbReference>
<keyword evidence="8 9" id="KW-0961">Cell wall biogenesis/degradation</keyword>
<gene>
    <name evidence="11" type="ORF">JOC73_002194</name>
</gene>
<feature type="active site" description="Nucleophile" evidence="9">
    <location>
        <position position="145"/>
    </location>
</feature>
<accession>A0ABS2NS04</accession>
<protein>
    <recommendedName>
        <fullName evidence="10">L,D-TPase catalytic domain-containing protein</fullName>
    </recommendedName>
</protein>
<keyword evidence="3" id="KW-0328">Glycosyltransferase</keyword>
<keyword evidence="6 9" id="KW-0133">Cell shape</keyword>
<evidence type="ECO:0000256" key="8">
    <source>
        <dbReference type="ARBA" id="ARBA00023316"/>
    </source>
</evidence>
<dbReference type="Proteomes" id="UP001314796">
    <property type="component" value="Unassembled WGS sequence"/>
</dbReference>
<dbReference type="PANTHER" id="PTHR30582:SF24">
    <property type="entry name" value="L,D-TRANSPEPTIDASE ERFK_SRFK-RELATED"/>
    <property type="match status" value="1"/>
</dbReference>
<sequence length="251" mass="28237">MKQRMLKICICCLMIALVVSGTATVISYYKKNRPNGDVRGLNEYNQWESNMIKENPDYNNLKILIDISEKRLYLLNGNQLIKKYPIASGRPGHPSPIGSWKVVNKAKWGGGFGTRWMGLNVPWGKFGIHGTNKPNSIGANASAGCIRMKNSDVEDLYKYVKHGTPVAIVNGEFGPFGYGLQTIRPGDFGSDVVEVQRRLRALGYYQVEYLDGKYGPYMEQALYKFQKENNLPKDPVITYETLKALGIVIME</sequence>
<evidence type="ECO:0000256" key="9">
    <source>
        <dbReference type="PROSITE-ProRule" id="PRU01373"/>
    </source>
</evidence>
<dbReference type="InterPro" id="IPR038063">
    <property type="entry name" value="Transpep_catalytic_dom"/>
</dbReference>
<evidence type="ECO:0000256" key="6">
    <source>
        <dbReference type="ARBA" id="ARBA00022960"/>
    </source>
</evidence>
<evidence type="ECO:0000256" key="2">
    <source>
        <dbReference type="ARBA" id="ARBA00005992"/>
    </source>
</evidence>
<organism evidence="11 12">
    <name type="scientific">Alkaliphilus hydrothermalis</name>
    <dbReference type="NCBI Taxonomy" id="1482730"/>
    <lineage>
        <taxon>Bacteria</taxon>
        <taxon>Bacillati</taxon>
        <taxon>Bacillota</taxon>
        <taxon>Clostridia</taxon>
        <taxon>Peptostreptococcales</taxon>
        <taxon>Natronincolaceae</taxon>
        <taxon>Alkaliphilus</taxon>
    </lineage>
</organism>
<dbReference type="Pfam" id="PF01471">
    <property type="entry name" value="PG_binding_1"/>
    <property type="match status" value="1"/>
</dbReference>
<comment type="caution">
    <text evidence="11">The sequence shown here is derived from an EMBL/GenBank/DDBJ whole genome shotgun (WGS) entry which is preliminary data.</text>
</comment>
<dbReference type="Gene3D" id="2.40.440.10">
    <property type="entry name" value="L,D-transpeptidase catalytic domain-like"/>
    <property type="match status" value="1"/>
</dbReference>
<evidence type="ECO:0000313" key="12">
    <source>
        <dbReference type="Proteomes" id="UP001314796"/>
    </source>
</evidence>
<evidence type="ECO:0000256" key="7">
    <source>
        <dbReference type="ARBA" id="ARBA00022984"/>
    </source>
</evidence>
<dbReference type="PROSITE" id="PS52029">
    <property type="entry name" value="LD_TPASE"/>
    <property type="match status" value="1"/>
</dbReference>
<evidence type="ECO:0000256" key="5">
    <source>
        <dbReference type="ARBA" id="ARBA00022801"/>
    </source>
</evidence>
<evidence type="ECO:0000259" key="10">
    <source>
        <dbReference type="PROSITE" id="PS52029"/>
    </source>
</evidence>
<dbReference type="SUPFAM" id="SSF141523">
    <property type="entry name" value="L,D-transpeptidase catalytic domain-like"/>
    <property type="match status" value="1"/>
</dbReference>
<dbReference type="InterPro" id="IPR036365">
    <property type="entry name" value="PGBD-like_sf"/>
</dbReference>
<keyword evidence="4" id="KW-0808">Transferase</keyword>
<keyword evidence="5" id="KW-0378">Hydrolase</keyword>
<evidence type="ECO:0000256" key="4">
    <source>
        <dbReference type="ARBA" id="ARBA00022679"/>
    </source>
</evidence>
<reference evidence="11 12" key="1">
    <citation type="submission" date="2021-01" db="EMBL/GenBank/DDBJ databases">
        <title>Genomic Encyclopedia of Type Strains, Phase IV (KMG-IV): sequencing the most valuable type-strain genomes for metagenomic binning, comparative biology and taxonomic classification.</title>
        <authorList>
            <person name="Goeker M."/>
        </authorList>
    </citation>
    <scope>NUCLEOTIDE SEQUENCE [LARGE SCALE GENOMIC DNA]</scope>
    <source>
        <strain evidence="11 12">DSM 25890</strain>
    </source>
</reference>
<dbReference type="PANTHER" id="PTHR30582">
    <property type="entry name" value="L,D-TRANSPEPTIDASE"/>
    <property type="match status" value="1"/>
</dbReference>
<keyword evidence="12" id="KW-1185">Reference proteome</keyword>
<dbReference type="SUPFAM" id="SSF47090">
    <property type="entry name" value="PGBD-like"/>
    <property type="match status" value="1"/>
</dbReference>
<dbReference type="InterPro" id="IPR036366">
    <property type="entry name" value="PGBDSf"/>
</dbReference>